<dbReference type="SMR" id="R7QFN6"/>
<sequence>MEGKLSIWIKGGSFSHSSDLYMKVLIDDKEVWKTDEKDGSSPDWDSTVVKHIKGEYEKIILKLMDEDTFSRDDVIGTVEFPICDTVSGINGSFDVKDAEDNSVGTVDVNINFEEGDVSMFDLLGSMLHKDD</sequence>
<name>R7QFN6_CHOCR</name>
<proteinExistence type="predicted"/>
<dbReference type="GeneID" id="17324877"/>
<dbReference type="PhylomeDB" id="R7QFN6"/>
<dbReference type="InterPro" id="IPR000008">
    <property type="entry name" value="C2_dom"/>
</dbReference>
<dbReference type="Pfam" id="PF00168">
    <property type="entry name" value="C2"/>
    <property type="match status" value="1"/>
</dbReference>
<dbReference type="RefSeq" id="XP_005717161.1">
    <property type="nucleotide sequence ID" value="XM_005717104.1"/>
</dbReference>
<dbReference type="SUPFAM" id="SSF49562">
    <property type="entry name" value="C2 domain (Calcium/lipid-binding domain, CaLB)"/>
    <property type="match status" value="1"/>
</dbReference>
<dbReference type="KEGG" id="ccp:CHC_T00005486001"/>
<protein>
    <recommendedName>
        <fullName evidence="1">C2 domain-containing protein</fullName>
    </recommendedName>
</protein>
<dbReference type="SMART" id="SM00239">
    <property type="entry name" value="C2"/>
    <property type="match status" value="1"/>
</dbReference>
<dbReference type="InterPro" id="IPR035892">
    <property type="entry name" value="C2_domain_sf"/>
</dbReference>
<dbReference type="CDD" id="cd00030">
    <property type="entry name" value="C2"/>
    <property type="match status" value="1"/>
</dbReference>
<gene>
    <name evidence="2" type="ORF">CHC_T00005486001</name>
</gene>
<feature type="domain" description="C2" evidence="1">
    <location>
        <begin position="1"/>
        <end position="97"/>
    </location>
</feature>
<dbReference type="Proteomes" id="UP000012073">
    <property type="component" value="Unassembled WGS sequence"/>
</dbReference>
<dbReference type="EMBL" id="HG001832">
    <property type="protein sequence ID" value="CDF37342.1"/>
    <property type="molecule type" value="Genomic_DNA"/>
</dbReference>
<accession>R7QFN6</accession>
<dbReference type="OrthoDB" id="419768at2759"/>
<evidence type="ECO:0000313" key="2">
    <source>
        <dbReference type="EMBL" id="CDF37342.1"/>
    </source>
</evidence>
<organism evidence="2 3">
    <name type="scientific">Chondrus crispus</name>
    <name type="common">Carrageen Irish moss</name>
    <name type="synonym">Polymorpha crispa</name>
    <dbReference type="NCBI Taxonomy" id="2769"/>
    <lineage>
        <taxon>Eukaryota</taxon>
        <taxon>Rhodophyta</taxon>
        <taxon>Florideophyceae</taxon>
        <taxon>Rhodymeniophycidae</taxon>
        <taxon>Gigartinales</taxon>
        <taxon>Gigartinaceae</taxon>
        <taxon>Chondrus</taxon>
    </lineage>
</organism>
<dbReference type="Gene3D" id="2.60.40.150">
    <property type="entry name" value="C2 domain"/>
    <property type="match status" value="1"/>
</dbReference>
<evidence type="ECO:0000313" key="3">
    <source>
        <dbReference type="Proteomes" id="UP000012073"/>
    </source>
</evidence>
<evidence type="ECO:0000259" key="1">
    <source>
        <dbReference type="PROSITE" id="PS50004"/>
    </source>
</evidence>
<keyword evidence="3" id="KW-1185">Reference proteome</keyword>
<reference evidence="3" key="1">
    <citation type="journal article" date="2013" name="Proc. Natl. Acad. Sci. U.S.A.">
        <title>Genome structure and metabolic features in the red seaweed Chondrus crispus shed light on evolution of the Archaeplastida.</title>
        <authorList>
            <person name="Collen J."/>
            <person name="Porcel B."/>
            <person name="Carre W."/>
            <person name="Ball S.G."/>
            <person name="Chaparro C."/>
            <person name="Tonon T."/>
            <person name="Barbeyron T."/>
            <person name="Michel G."/>
            <person name="Noel B."/>
            <person name="Valentin K."/>
            <person name="Elias M."/>
            <person name="Artiguenave F."/>
            <person name="Arun A."/>
            <person name="Aury J.M."/>
            <person name="Barbosa-Neto J.F."/>
            <person name="Bothwell J.H."/>
            <person name="Bouget F.Y."/>
            <person name="Brillet L."/>
            <person name="Cabello-Hurtado F."/>
            <person name="Capella-Gutierrez S."/>
            <person name="Charrier B."/>
            <person name="Cladiere L."/>
            <person name="Cock J.M."/>
            <person name="Coelho S.M."/>
            <person name="Colleoni C."/>
            <person name="Czjzek M."/>
            <person name="Da Silva C."/>
            <person name="Delage L."/>
            <person name="Denoeud F."/>
            <person name="Deschamps P."/>
            <person name="Dittami S.M."/>
            <person name="Gabaldon T."/>
            <person name="Gachon C.M."/>
            <person name="Groisillier A."/>
            <person name="Herve C."/>
            <person name="Jabbari K."/>
            <person name="Katinka M."/>
            <person name="Kloareg B."/>
            <person name="Kowalczyk N."/>
            <person name="Labadie K."/>
            <person name="Leblanc C."/>
            <person name="Lopez P.J."/>
            <person name="McLachlan D.H."/>
            <person name="Meslet-Cladiere L."/>
            <person name="Moustafa A."/>
            <person name="Nehr Z."/>
            <person name="Nyvall Collen P."/>
            <person name="Panaud O."/>
            <person name="Partensky F."/>
            <person name="Poulain J."/>
            <person name="Rensing S.A."/>
            <person name="Rousvoal S."/>
            <person name="Samson G."/>
            <person name="Symeonidi A."/>
            <person name="Weissenbach J."/>
            <person name="Zambounis A."/>
            <person name="Wincker P."/>
            <person name="Boyen C."/>
        </authorList>
    </citation>
    <scope>NUCLEOTIDE SEQUENCE [LARGE SCALE GENOMIC DNA]</scope>
    <source>
        <strain evidence="3">cv. Stackhouse</strain>
    </source>
</reference>
<dbReference type="Gramene" id="CDF37342">
    <property type="protein sequence ID" value="CDF37342"/>
    <property type="gene ID" value="CHC_T00005486001"/>
</dbReference>
<dbReference type="PROSITE" id="PS50004">
    <property type="entry name" value="C2"/>
    <property type="match status" value="1"/>
</dbReference>
<dbReference type="AlphaFoldDB" id="R7QFN6"/>